<evidence type="ECO:0000313" key="3">
    <source>
        <dbReference type="Proteomes" id="UP000188354"/>
    </source>
</evidence>
<dbReference type="STRING" id="3871.A0A1J7HXU3"/>
<proteinExistence type="predicted"/>
<organism evidence="2 3">
    <name type="scientific">Lupinus angustifolius</name>
    <name type="common">Narrow-leaved blue lupine</name>
    <dbReference type="NCBI Taxonomy" id="3871"/>
    <lineage>
        <taxon>Eukaryota</taxon>
        <taxon>Viridiplantae</taxon>
        <taxon>Streptophyta</taxon>
        <taxon>Embryophyta</taxon>
        <taxon>Tracheophyta</taxon>
        <taxon>Spermatophyta</taxon>
        <taxon>Magnoliopsida</taxon>
        <taxon>eudicotyledons</taxon>
        <taxon>Gunneridae</taxon>
        <taxon>Pentapetalae</taxon>
        <taxon>rosids</taxon>
        <taxon>fabids</taxon>
        <taxon>Fabales</taxon>
        <taxon>Fabaceae</taxon>
        <taxon>Papilionoideae</taxon>
        <taxon>50 kb inversion clade</taxon>
        <taxon>genistoids sensu lato</taxon>
        <taxon>core genistoids</taxon>
        <taxon>Genisteae</taxon>
        <taxon>Lupinus</taxon>
    </lineage>
</organism>
<keyword evidence="3" id="KW-1185">Reference proteome</keyword>
<dbReference type="AlphaFoldDB" id="A0A1J7HXU3"/>
<dbReference type="PANTHER" id="PTHR45523">
    <property type="entry name" value="TETRATRICOPEPTIDE REPEAT (TPR)-CONTAINING PROTEIN-RELATED"/>
    <property type="match status" value="1"/>
</dbReference>
<sequence>MVLLVFDKIKIKTFKAIKKIKKFKVIKKIKKFKNIKKIENIEKIKKIEKKDQDDQECQEDQECVSLAKLAVVTMDEQRNETFDTRGALDRLRKSVHLERLAFYHDSDRLPWEIHKRWEDINPNEWIEIFEEGINEANDYRRINPEIPFEKVSQPHAPENKAHDVPKAHTPDVPHMYMAHIKTHQTPRLAQSFPKLGVHMNLGQIPTSPGHKGTHLCQTQKWHGHDPGHAHA</sequence>
<dbReference type="Gramene" id="OIW07249">
    <property type="protein sequence ID" value="OIW07249"/>
    <property type="gene ID" value="TanjilG_08364"/>
</dbReference>
<dbReference type="Proteomes" id="UP000188354">
    <property type="component" value="Chromosome LG08"/>
</dbReference>
<protein>
    <submittedName>
        <fullName evidence="2">Uncharacterized protein</fullName>
    </submittedName>
</protein>
<dbReference type="PANTHER" id="PTHR45523:SF2">
    <property type="entry name" value="OS02G0470600 PROTEIN"/>
    <property type="match status" value="1"/>
</dbReference>
<evidence type="ECO:0000256" key="1">
    <source>
        <dbReference type="SAM" id="MobiDB-lite"/>
    </source>
</evidence>
<name>A0A1J7HXU3_LUPAN</name>
<reference evidence="2 3" key="1">
    <citation type="journal article" date="2017" name="Plant Biotechnol. J.">
        <title>A comprehensive draft genome sequence for lupin (Lupinus angustifolius), an emerging health food: insights into plant-microbe interactions and legume evolution.</title>
        <authorList>
            <person name="Hane J.K."/>
            <person name="Ming Y."/>
            <person name="Kamphuis L.G."/>
            <person name="Nelson M.N."/>
            <person name="Garg G."/>
            <person name="Atkins C.A."/>
            <person name="Bayer P.E."/>
            <person name="Bravo A."/>
            <person name="Bringans S."/>
            <person name="Cannon S."/>
            <person name="Edwards D."/>
            <person name="Foley R."/>
            <person name="Gao L.L."/>
            <person name="Harrison M.J."/>
            <person name="Huang W."/>
            <person name="Hurgobin B."/>
            <person name="Li S."/>
            <person name="Liu C.W."/>
            <person name="McGrath A."/>
            <person name="Morahan G."/>
            <person name="Murray J."/>
            <person name="Weller J."/>
            <person name="Jian J."/>
            <person name="Singh K.B."/>
        </authorList>
    </citation>
    <scope>NUCLEOTIDE SEQUENCE [LARGE SCALE GENOMIC DNA]</scope>
    <source>
        <strain evidence="3">cv. Tanjil</strain>
        <tissue evidence="2">Whole plant</tissue>
    </source>
</reference>
<dbReference type="EMBL" id="CM007368">
    <property type="protein sequence ID" value="OIW07249.1"/>
    <property type="molecule type" value="Genomic_DNA"/>
</dbReference>
<gene>
    <name evidence="2" type="ORF">TanjilG_08364</name>
</gene>
<feature type="compositionally biased region" description="Basic and acidic residues" evidence="1">
    <location>
        <begin position="222"/>
        <end position="231"/>
    </location>
</feature>
<evidence type="ECO:0000313" key="2">
    <source>
        <dbReference type="EMBL" id="OIW07249.1"/>
    </source>
</evidence>
<accession>A0A1J7HXU3</accession>
<feature type="region of interest" description="Disordered" evidence="1">
    <location>
        <begin position="208"/>
        <end position="231"/>
    </location>
</feature>